<keyword evidence="12" id="KW-0464">Manganese</keyword>
<evidence type="ECO:0000313" key="18">
    <source>
        <dbReference type="EMBL" id="KAG0464913.1"/>
    </source>
</evidence>
<name>A0A835Q9L8_VANPL</name>
<evidence type="ECO:0000256" key="13">
    <source>
        <dbReference type="ARBA" id="ARBA00058450"/>
    </source>
</evidence>
<comment type="subcellular location">
    <subcellularLocation>
        <location evidence="2">Membrane</location>
        <topology evidence="2">Multi-pass membrane protein</topology>
    </subcellularLocation>
</comment>
<reference evidence="18 19" key="1">
    <citation type="journal article" date="2020" name="Nat. Food">
        <title>A phased Vanilla planifolia genome enables genetic improvement of flavour and production.</title>
        <authorList>
            <person name="Hasing T."/>
            <person name="Tang H."/>
            <person name="Brym M."/>
            <person name="Khazi F."/>
            <person name="Huang T."/>
            <person name="Chambers A.H."/>
        </authorList>
    </citation>
    <scope>NUCLEOTIDE SEQUENCE [LARGE SCALE GENOMIC DNA]</scope>
    <source>
        <tissue evidence="18">Leaf</tissue>
    </source>
</reference>
<evidence type="ECO:0000259" key="16">
    <source>
        <dbReference type="Pfam" id="PF09258"/>
    </source>
</evidence>
<dbReference type="GO" id="GO:0016757">
    <property type="term" value="F:glycosyltransferase activity"/>
    <property type="evidence" value="ECO:0007669"/>
    <property type="project" value="InterPro"/>
</dbReference>
<protein>
    <recommendedName>
        <fullName evidence="14">Glucosamine inositolphosphorylceramide transferase 1</fullName>
    </recommendedName>
</protein>
<dbReference type="SUPFAM" id="SSF75005">
    <property type="entry name" value="Arabinanase/levansucrase/invertase"/>
    <property type="match status" value="1"/>
</dbReference>
<evidence type="ECO:0000256" key="15">
    <source>
        <dbReference type="SAM" id="Phobius"/>
    </source>
</evidence>
<evidence type="ECO:0000259" key="17">
    <source>
        <dbReference type="Pfam" id="PF24793"/>
    </source>
</evidence>
<evidence type="ECO:0000256" key="8">
    <source>
        <dbReference type="ARBA" id="ARBA00022723"/>
    </source>
</evidence>
<evidence type="ECO:0000256" key="2">
    <source>
        <dbReference type="ARBA" id="ARBA00004141"/>
    </source>
</evidence>
<organism evidence="18 19">
    <name type="scientific">Vanilla planifolia</name>
    <name type="common">Vanilla</name>
    <dbReference type="NCBI Taxonomy" id="51239"/>
    <lineage>
        <taxon>Eukaryota</taxon>
        <taxon>Viridiplantae</taxon>
        <taxon>Streptophyta</taxon>
        <taxon>Embryophyta</taxon>
        <taxon>Tracheophyta</taxon>
        <taxon>Spermatophyta</taxon>
        <taxon>Magnoliopsida</taxon>
        <taxon>Liliopsida</taxon>
        <taxon>Asparagales</taxon>
        <taxon>Orchidaceae</taxon>
        <taxon>Vanilloideae</taxon>
        <taxon>Vanilleae</taxon>
        <taxon>Vanilla</taxon>
    </lineage>
</organism>
<evidence type="ECO:0000256" key="1">
    <source>
        <dbReference type="ARBA" id="ARBA00001936"/>
    </source>
</evidence>
<dbReference type="InterPro" id="IPR023296">
    <property type="entry name" value="Glyco_hydro_beta-prop_sf"/>
</dbReference>
<evidence type="ECO:0000256" key="10">
    <source>
        <dbReference type="ARBA" id="ARBA00023136"/>
    </source>
</evidence>
<sequence length="746" mass="85149">MSVSRRMEQFPRSAAVLYTFSTALFLGSAATFFAWFTFSPFHRPSQLPGPVPGTGCFPDSEGSWSIGVFYGGSPFDLKPIEDINVWRNESGAWPIANPVLTCALASAAGFPSNFVADPFLFIQRLPILKRNTNPSCSQDDIFYLFFETKNSITVQGDIGVAMSKDKGASWLHLGTALDEGWHLSYPYVFRHQDQIYMMPEGSKKGDLRLYRALDFPLNWKLEKIIMKKPLVDSFIINYTGYYWLFGSDFSLHSNGEMSIWYSSSPLGPWKPHKQNHIHNFDKEISSRNAGRPFLFNNELYRPGQESGESYGLRVKLYKVKVLTPYKYEEAEVPLGLIESKKGRNSWNGARYHHLDVQQITSKEWVAVLDGDRARSGDFLFRLMIGYAAFGVAFTLLVLSSIVLCTTTKFNLISRLCLPIYGKRNDNGLDINAKLAVLLNQLYRFASHIKRRIMSKTCVGCLVFTIIFLVIICLTYLGTHYVYGGNGAEEPYPLRGHYSQFTLLTMTYDARLWNLKMFVKHYSRCASVSEIVIVWNKGHPPELSELDSVVPIRIRVEEKNSLNNRFKGDSYIKTKAVLELDDDIMMTCDDLERGFRVWREHPERIVGYYPRLSEGCPLKYRNERYARQKDGYNIILTGAAFMDAQLAFGRYWSQEATKGREFVDEHFNCEDVLLNFLYSNATLSGKVVEYVKPSWTIDTSKFSGVAISRNTNAHYEVRSKCLVKFAKLYGNLASKRSFGSRGDGWDL</sequence>
<comment type="cofactor">
    <cofactor evidence="1">
        <name>Mn(2+)</name>
        <dbReference type="ChEBI" id="CHEBI:29035"/>
    </cofactor>
</comment>
<dbReference type="PANTHER" id="PTHR48261">
    <property type="entry name" value="ACETYLGLUCOSAMINYLTRANSFERASE"/>
    <property type="match status" value="1"/>
</dbReference>
<dbReference type="AlphaFoldDB" id="A0A835Q9L8"/>
<evidence type="ECO:0000313" key="19">
    <source>
        <dbReference type="Proteomes" id="UP000639772"/>
    </source>
</evidence>
<dbReference type="SUPFAM" id="SSF53448">
    <property type="entry name" value="Nucleotide-diphospho-sugar transferases"/>
    <property type="match status" value="1"/>
</dbReference>
<comment type="similarity">
    <text evidence="5">Belongs to the glycosyltransferase 64 family.</text>
</comment>
<proteinExistence type="inferred from homology"/>
<dbReference type="InterPro" id="IPR015338">
    <property type="entry name" value="GT64_dom"/>
</dbReference>
<evidence type="ECO:0000256" key="6">
    <source>
        <dbReference type="ARBA" id="ARBA00022679"/>
    </source>
</evidence>
<evidence type="ECO:0000256" key="7">
    <source>
        <dbReference type="ARBA" id="ARBA00022692"/>
    </source>
</evidence>
<dbReference type="Proteomes" id="UP000639772">
    <property type="component" value="Chromosome 10"/>
</dbReference>
<evidence type="ECO:0000256" key="12">
    <source>
        <dbReference type="ARBA" id="ARBA00023211"/>
    </source>
</evidence>
<dbReference type="GO" id="GO:0046872">
    <property type="term" value="F:metal ion binding"/>
    <property type="evidence" value="ECO:0007669"/>
    <property type="project" value="UniProtKB-KW"/>
</dbReference>
<evidence type="ECO:0000256" key="9">
    <source>
        <dbReference type="ARBA" id="ARBA00022989"/>
    </source>
</evidence>
<dbReference type="PANTHER" id="PTHR48261:SF6">
    <property type="entry name" value="GLYCOSYLTRANSFERASE FAMILY PROTEIN"/>
    <property type="match status" value="1"/>
</dbReference>
<comment type="pathway">
    <text evidence="4">Lipid metabolism.</text>
</comment>
<dbReference type="Pfam" id="PF24793">
    <property type="entry name" value="GINT1_N"/>
    <property type="match status" value="1"/>
</dbReference>
<evidence type="ECO:0000256" key="14">
    <source>
        <dbReference type="ARBA" id="ARBA00069035"/>
    </source>
</evidence>
<evidence type="ECO:0000256" key="3">
    <source>
        <dbReference type="ARBA" id="ARBA00004991"/>
    </source>
</evidence>
<feature type="transmembrane region" description="Helical" evidence="15">
    <location>
        <begin position="456"/>
        <end position="476"/>
    </location>
</feature>
<comment type="function">
    <text evidence="13">Essential protein. Glycosyltransferase that mediates the glycosylation of glycosylinositol phosphorylceramides (GIPCs), the major sphingolipids in the plasma membrane; acts as a HexN(Ac)-specific GIPC sugar transferase. Responsible for the glycosylation of a subgroup of GIPCs found in seeds and pollen that contain GlcNAc and GlcN (GlcN(Ac)). Maybe involved in the maintenance of cell-cell adhesion.</text>
</comment>
<keyword evidence="7 15" id="KW-0812">Transmembrane</keyword>
<keyword evidence="8" id="KW-0479">Metal-binding</keyword>
<comment type="pathway">
    <text evidence="3">Sphingolipid metabolism.</text>
</comment>
<dbReference type="Pfam" id="PF09258">
    <property type="entry name" value="Glyco_transf_64"/>
    <property type="match status" value="1"/>
</dbReference>
<dbReference type="InterPro" id="IPR029044">
    <property type="entry name" value="Nucleotide-diphossugar_trans"/>
</dbReference>
<keyword evidence="6" id="KW-0808">Transferase</keyword>
<dbReference type="FunFam" id="2.115.10.20:FF:000004">
    <property type="entry name" value="Glucosamine inositolphosphorylceramide transferase 1"/>
    <property type="match status" value="1"/>
</dbReference>
<dbReference type="FunFam" id="3.90.550.10:FF:000095">
    <property type="entry name" value="Glycosyltransferase family protein 64 protein C5"/>
    <property type="match status" value="1"/>
</dbReference>
<feature type="transmembrane region" description="Helical" evidence="15">
    <location>
        <begin position="378"/>
        <end position="404"/>
    </location>
</feature>
<gene>
    <name evidence="18" type="ORF">HPP92_019077</name>
</gene>
<feature type="domain" description="Glycosyl transferase 64" evidence="16">
    <location>
        <begin position="500"/>
        <end position="732"/>
    </location>
</feature>
<evidence type="ECO:0000256" key="4">
    <source>
        <dbReference type="ARBA" id="ARBA00005189"/>
    </source>
</evidence>
<evidence type="ECO:0000256" key="5">
    <source>
        <dbReference type="ARBA" id="ARBA00008700"/>
    </source>
</evidence>
<dbReference type="OrthoDB" id="5954868at2759"/>
<keyword evidence="9 15" id="KW-1133">Transmembrane helix</keyword>
<dbReference type="EMBL" id="JADCNM010000010">
    <property type="protein sequence ID" value="KAG0464913.1"/>
    <property type="molecule type" value="Genomic_DNA"/>
</dbReference>
<keyword evidence="10 15" id="KW-0472">Membrane</keyword>
<dbReference type="Gene3D" id="3.90.550.10">
    <property type="entry name" value="Spore Coat Polysaccharide Biosynthesis Protein SpsA, Chain A"/>
    <property type="match status" value="1"/>
</dbReference>
<feature type="domain" description="Glucosamine inositolphosphorylceramide transferase 1 N-terminal" evidence="17">
    <location>
        <begin position="56"/>
        <end position="371"/>
    </location>
</feature>
<evidence type="ECO:0000256" key="11">
    <source>
        <dbReference type="ARBA" id="ARBA00023157"/>
    </source>
</evidence>
<dbReference type="Gene3D" id="2.115.10.20">
    <property type="entry name" value="Glycosyl hydrolase domain, family 43"/>
    <property type="match status" value="1"/>
</dbReference>
<keyword evidence="11" id="KW-1015">Disulfide bond</keyword>
<dbReference type="GO" id="GO:0016020">
    <property type="term" value="C:membrane"/>
    <property type="evidence" value="ECO:0007669"/>
    <property type="project" value="UniProtKB-SubCell"/>
</dbReference>
<comment type="caution">
    <text evidence="18">The sequence shown here is derived from an EMBL/GenBank/DDBJ whole genome shotgun (WGS) entry which is preliminary data.</text>
</comment>
<accession>A0A835Q9L8</accession>
<dbReference type="InterPro" id="IPR004263">
    <property type="entry name" value="Exostosin"/>
</dbReference>
<dbReference type="InterPro" id="IPR056442">
    <property type="entry name" value="GINT1_N"/>
</dbReference>